<protein>
    <submittedName>
        <fullName evidence="2">Right-handed parallel beta-helix repeat-containing protein</fullName>
    </submittedName>
</protein>
<feature type="domain" description="Right handed beta helix" evidence="1">
    <location>
        <begin position="399"/>
        <end position="578"/>
    </location>
</feature>
<proteinExistence type="predicted"/>
<dbReference type="InterPro" id="IPR011050">
    <property type="entry name" value="Pectin_lyase_fold/virulence"/>
</dbReference>
<dbReference type="InterPro" id="IPR039448">
    <property type="entry name" value="Beta_helix"/>
</dbReference>
<dbReference type="RefSeq" id="WP_249313467.1">
    <property type="nucleotide sequence ID" value="NZ_JACRSU010000004.1"/>
</dbReference>
<dbReference type="Gene3D" id="2.160.20.10">
    <property type="entry name" value="Single-stranded right-handed beta-helix, Pectin lyase-like"/>
    <property type="match status" value="3"/>
</dbReference>
<name>A0A926HYS9_9FIRM</name>
<dbReference type="Pfam" id="PF13229">
    <property type="entry name" value="Beta_helix"/>
    <property type="match status" value="1"/>
</dbReference>
<reference evidence="2" key="1">
    <citation type="submission" date="2020-08" db="EMBL/GenBank/DDBJ databases">
        <title>Genome public.</title>
        <authorList>
            <person name="Liu C."/>
            <person name="Sun Q."/>
        </authorList>
    </citation>
    <scope>NUCLEOTIDE SEQUENCE</scope>
    <source>
        <strain evidence="2">H8</strain>
    </source>
</reference>
<dbReference type="EMBL" id="JACRSU010000004">
    <property type="protein sequence ID" value="MBC8541429.1"/>
    <property type="molecule type" value="Genomic_DNA"/>
</dbReference>
<evidence type="ECO:0000313" key="2">
    <source>
        <dbReference type="EMBL" id="MBC8541429.1"/>
    </source>
</evidence>
<dbReference type="SMART" id="SM00710">
    <property type="entry name" value="PbH1"/>
    <property type="match status" value="5"/>
</dbReference>
<evidence type="ECO:0000259" key="1">
    <source>
        <dbReference type="Pfam" id="PF13229"/>
    </source>
</evidence>
<evidence type="ECO:0000313" key="3">
    <source>
        <dbReference type="Proteomes" id="UP000611762"/>
    </source>
</evidence>
<gene>
    <name evidence="2" type="ORF">H8698_10610</name>
</gene>
<organism evidence="2 3">
    <name type="scientific">Congzhengia minquanensis</name>
    <dbReference type="NCBI Taxonomy" id="2763657"/>
    <lineage>
        <taxon>Bacteria</taxon>
        <taxon>Bacillati</taxon>
        <taxon>Bacillota</taxon>
        <taxon>Clostridia</taxon>
        <taxon>Eubacteriales</taxon>
        <taxon>Oscillospiraceae</taxon>
        <taxon>Congzhengia</taxon>
    </lineage>
</organism>
<dbReference type="AlphaFoldDB" id="A0A926HYS9"/>
<comment type="caution">
    <text evidence="2">The sequence shown here is derived from an EMBL/GenBank/DDBJ whole genome shotgun (WGS) entry which is preliminary data.</text>
</comment>
<dbReference type="PANTHER" id="PTHR36453:SF1">
    <property type="entry name" value="RIGHT HANDED BETA HELIX DOMAIN-CONTAINING PROTEIN"/>
    <property type="match status" value="1"/>
</dbReference>
<accession>A0A926HYS9</accession>
<dbReference type="Proteomes" id="UP000611762">
    <property type="component" value="Unassembled WGS sequence"/>
</dbReference>
<keyword evidence="3" id="KW-1185">Reference proteome</keyword>
<sequence>MYKLYVSNSGNDNNPGTIEQPVKTLERAKELVKMLKKDSDITVFIRGGRYFFKESLTFDEGDSGTASCKISYQAYENETVYFDGGAVLDAKRAVPVKDEEIRNRIINKSALNNILELDLSGVISEFADYGTRGFRRPYVPAQNELFIDGESYDTARYPNKGEKEIPLKTVIDSGSSPCDKEFDMRPATFVYEDSRCDLWGKAKNFYISGIFNWCFADDTMKIAKIDTEAKTMTTELPHLPSMVARDYTSWYAVNLLEEIDVPGEYYVDRETKKVYFYPKKDITNSLIQISVLAEPMVVMENTSFIEFDGIVFENARGTGVYIERGQNCAVRNSVFRNLGMVAVQIGRGATPLPEGRHTAHGEFDKGVNPPEGASRIIGSWHEMLYQYAAWNNEGGKNHGVVNCEIYNCGTGGIMLGGGDRKSLTPANNYVENCEIHDVNRLDQTYKAGINISGVGNRIANCEIYDLPGFAIYLHGNDHIIEYNKIHDVVKNVADAGAIYMGRDLSEVGNVIRYNFIYNITGLDTEANGVCAVYFDDFCSFNAVYENYFYNIKQKKTISPFGVVFWNCGGQSSVNNNIFLDCTLALSPKDSGMRGVHKMLQSDALQYKRVATKDKDDFSGVDVTSEVYRRKYPYVYEMFIGTYQDNPVIWSNIIINGNYEPFKDIQNLDLTLKDDRLSVYQYRYVYDILMGVEEDIVSFHIVDFNKIGRK</sequence>
<dbReference type="PANTHER" id="PTHR36453">
    <property type="entry name" value="SECRETED PROTEIN-RELATED"/>
    <property type="match status" value="1"/>
</dbReference>
<dbReference type="InterPro" id="IPR006626">
    <property type="entry name" value="PbH1"/>
</dbReference>
<dbReference type="InterPro" id="IPR012334">
    <property type="entry name" value="Pectin_lyas_fold"/>
</dbReference>
<dbReference type="SUPFAM" id="SSF51126">
    <property type="entry name" value="Pectin lyase-like"/>
    <property type="match status" value="2"/>
</dbReference>